<sequence>MKYSLSLVKEELASEYGDDVMVEGGELRVLRQYLRDVVSVSNGEEEDVGDLGRGADDGCSLELHCYFRSRF</sequence>
<dbReference type="Proteomes" id="UP001457282">
    <property type="component" value="Unassembled WGS sequence"/>
</dbReference>
<dbReference type="EMBL" id="JBEDUW010000002">
    <property type="protein sequence ID" value="KAK9944858.1"/>
    <property type="molecule type" value="Genomic_DNA"/>
</dbReference>
<name>A0AAW1Y6Z0_RUBAR</name>
<organism evidence="1 2">
    <name type="scientific">Rubus argutus</name>
    <name type="common">Southern blackberry</name>
    <dbReference type="NCBI Taxonomy" id="59490"/>
    <lineage>
        <taxon>Eukaryota</taxon>
        <taxon>Viridiplantae</taxon>
        <taxon>Streptophyta</taxon>
        <taxon>Embryophyta</taxon>
        <taxon>Tracheophyta</taxon>
        <taxon>Spermatophyta</taxon>
        <taxon>Magnoliopsida</taxon>
        <taxon>eudicotyledons</taxon>
        <taxon>Gunneridae</taxon>
        <taxon>Pentapetalae</taxon>
        <taxon>rosids</taxon>
        <taxon>fabids</taxon>
        <taxon>Rosales</taxon>
        <taxon>Rosaceae</taxon>
        <taxon>Rosoideae</taxon>
        <taxon>Rosoideae incertae sedis</taxon>
        <taxon>Rubus</taxon>
    </lineage>
</organism>
<keyword evidence="2" id="KW-1185">Reference proteome</keyword>
<gene>
    <name evidence="1" type="ORF">M0R45_010404</name>
</gene>
<proteinExistence type="predicted"/>
<evidence type="ECO:0000313" key="2">
    <source>
        <dbReference type="Proteomes" id="UP001457282"/>
    </source>
</evidence>
<dbReference type="AlphaFoldDB" id="A0AAW1Y6Z0"/>
<protein>
    <submittedName>
        <fullName evidence="1">Uncharacterized protein</fullName>
    </submittedName>
</protein>
<comment type="caution">
    <text evidence="1">The sequence shown here is derived from an EMBL/GenBank/DDBJ whole genome shotgun (WGS) entry which is preliminary data.</text>
</comment>
<accession>A0AAW1Y6Z0</accession>
<reference evidence="1 2" key="1">
    <citation type="journal article" date="2023" name="G3 (Bethesda)">
        <title>A chromosome-length genome assembly and annotation of blackberry (Rubus argutus, cv. 'Hillquist').</title>
        <authorList>
            <person name="Bruna T."/>
            <person name="Aryal R."/>
            <person name="Dudchenko O."/>
            <person name="Sargent D.J."/>
            <person name="Mead D."/>
            <person name="Buti M."/>
            <person name="Cavallini A."/>
            <person name="Hytonen T."/>
            <person name="Andres J."/>
            <person name="Pham M."/>
            <person name="Weisz D."/>
            <person name="Mascagni F."/>
            <person name="Usai G."/>
            <person name="Natali L."/>
            <person name="Bassil N."/>
            <person name="Fernandez G.E."/>
            <person name="Lomsadze A."/>
            <person name="Armour M."/>
            <person name="Olukolu B."/>
            <person name="Poorten T."/>
            <person name="Britton C."/>
            <person name="Davik J."/>
            <person name="Ashrafi H."/>
            <person name="Aiden E.L."/>
            <person name="Borodovsky M."/>
            <person name="Worthington M."/>
        </authorList>
    </citation>
    <scope>NUCLEOTIDE SEQUENCE [LARGE SCALE GENOMIC DNA]</scope>
    <source>
        <tissue evidence="1">Leaf</tissue>
    </source>
</reference>
<evidence type="ECO:0000313" key="1">
    <source>
        <dbReference type="EMBL" id="KAK9944858.1"/>
    </source>
</evidence>